<evidence type="ECO:0000313" key="7">
    <source>
        <dbReference type="EMBL" id="GEK87709.1"/>
    </source>
</evidence>
<evidence type="ECO:0000256" key="1">
    <source>
        <dbReference type="ARBA" id="ARBA00006576"/>
    </source>
</evidence>
<feature type="region of interest" description="Disordered" evidence="5">
    <location>
        <begin position="1"/>
        <end position="38"/>
    </location>
</feature>
<evidence type="ECO:0000256" key="5">
    <source>
        <dbReference type="SAM" id="MobiDB-lite"/>
    </source>
</evidence>
<evidence type="ECO:0000256" key="4">
    <source>
        <dbReference type="ARBA" id="ARBA00022833"/>
    </source>
</evidence>
<keyword evidence="4" id="KW-0862">Zinc</keyword>
<dbReference type="FunFam" id="3.40.140.10:FF:000011">
    <property type="entry name" value="tRNA-specific adenosine deaminase"/>
    <property type="match status" value="1"/>
</dbReference>
<dbReference type="CDD" id="cd01285">
    <property type="entry name" value="nucleoside_deaminase"/>
    <property type="match status" value="1"/>
</dbReference>
<evidence type="ECO:0000256" key="3">
    <source>
        <dbReference type="ARBA" id="ARBA00022801"/>
    </source>
</evidence>
<dbReference type="PANTHER" id="PTHR11079">
    <property type="entry name" value="CYTOSINE DEAMINASE FAMILY MEMBER"/>
    <property type="match status" value="1"/>
</dbReference>
<keyword evidence="8" id="KW-1185">Reference proteome</keyword>
<dbReference type="SUPFAM" id="SSF53927">
    <property type="entry name" value="Cytidine deaminase-like"/>
    <property type="match status" value="1"/>
</dbReference>
<dbReference type="PANTHER" id="PTHR11079:SF161">
    <property type="entry name" value="CMP_DCMP-TYPE DEAMINASE DOMAIN-CONTAINING PROTEIN"/>
    <property type="match status" value="1"/>
</dbReference>
<keyword evidence="2" id="KW-0479">Metal-binding</keyword>
<comment type="similarity">
    <text evidence="1">Belongs to the cytidine and deoxycytidylate deaminase family.</text>
</comment>
<keyword evidence="3" id="KW-0378">Hydrolase</keyword>
<evidence type="ECO:0000259" key="6">
    <source>
        <dbReference type="PROSITE" id="PS51747"/>
    </source>
</evidence>
<reference evidence="7 8" key="1">
    <citation type="submission" date="2019-07" db="EMBL/GenBank/DDBJ databases">
        <title>Whole genome shotgun sequence of Microbacterium aerolatum NBRC 103071.</title>
        <authorList>
            <person name="Hosoyama A."/>
            <person name="Uohara A."/>
            <person name="Ohji S."/>
            <person name="Ichikawa N."/>
        </authorList>
    </citation>
    <scope>NUCLEOTIDE SEQUENCE [LARGE SCALE GENOMIC DNA]</scope>
    <source>
        <strain evidence="7 8">NBRC 103071</strain>
    </source>
</reference>
<evidence type="ECO:0000313" key="8">
    <source>
        <dbReference type="Proteomes" id="UP000321225"/>
    </source>
</evidence>
<dbReference type="Proteomes" id="UP000321225">
    <property type="component" value="Unassembled WGS sequence"/>
</dbReference>
<proteinExistence type="inferred from homology"/>
<dbReference type="GO" id="GO:0047974">
    <property type="term" value="F:guanosine deaminase activity"/>
    <property type="evidence" value="ECO:0007669"/>
    <property type="project" value="TreeGrafter"/>
</dbReference>
<dbReference type="EMBL" id="BJUW01000018">
    <property type="protein sequence ID" value="GEK87709.1"/>
    <property type="molecule type" value="Genomic_DNA"/>
</dbReference>
<dbReference type="InterPro" id="IPR016193">
    <property type="entry name" value="Cytidine_deaminase-like"/>
</dbReference>
<dbReference type="Pfam" id="PF00383">
    <property type="entry name" value="dCMP_cyt_deam_1"/>
    <property type="match status" value="1"/>
</dbReference>
<dbReference type="GO" id="GO:0006152">
    <property type="term" value="P:purine nucleoside catabolic process"/>
    <property type="evidence" value="ECO:0007669"/>
    <property type="project" value="TreeGrafter"/>
</dbReference>
<organism evidence="7 8">
    <name type="scientific">Microbacterium aerolatum</name>
    <dbReference type="NCBI Taxonomy" id="153731"/>
    <lineage>
        <taxon>Bacteria</taxon>
        <taxon>Bacillati</taxon>
        <taxon>Actinomycetota</taxon>
        <taxon>Actinomycetes</taxon>
        <taxon>Micrococcales</taxon>
        <taxon>Microbacteriaceae</taxon>
        <taxon>Microbacterium</taxon>
    </lineage>
</organism>
<gene>
    <name evidence="7" type="primary">guaD</name>
    <name evidence="7" type="ORF">MAE01_28850</name>
</gene>
<evidence type="ECO:0000256" key="2">
    <source>
        <dbReference type="ARBA" id="ARBA00022723"/>
    </source>
</evidence>
<dbReference type="GO" id="GO:0046872">
    <property type="term" value="F:metal ion binding"/>
    <property type="evidence" value="ECO:0007669"/>
    <property type="project" value="UniProtKB-KW"/>
</dbReference>
<dbReference type="PROSITE" id="PS51747">
    <property type="entry name" value="CYT_DCMP_DEAMINASES_2"/>
    <property type="match status" value="1"/>
</dbReference>
<dbReference type="Gene3D" id="3.40.140.10">
    <property type="entry name" value="Cytidine Deaminase, domain 2"/>
    <property type="match status" value="1"/>
</dbReference>
<comment type="caution">
    <text evidence="7">The sequence shown here is derived from an EMBL/GenBank/DDBJ whole genome shotgun (WGS) entry which is preliminary data.</text>
</comment>
<protein>
    <submittedName>
        <fullName evidence="7">tRNA-specific adenosine deaminase</fullName>
    </submittedName>
</protein>
<feature type="compositionally biased region" description="Basic and acidic residues" evidence="5">
    <location>
        <begin position="29"/>
        <end position="38"/>
    </location>
</feature>
<dbReference type="InterPro" id="IPR002125">
    <property type="entry name" value="CMP_dCMP_dom"/>
</dbReference>
<name>A0A511AHV2_9MICO</name>
<accession>A0A511AHV2</accession>
<sequence>MLSRTDNALGGVSRAGYPVGMNTASPMADGHHEPENDTDRGFLRQAVKLAVENVAEGGGPFGAVVVRDGEVIGTGQNRVTRDHDPSAHAEVVALRAAGQRINDFSMEGATLYSSCEPCPMCMAAALWARVDRVVYAADRQDAATGGFDDLEFYRLFETDRSEWSLPVEAVRLADATAPFDKWLASDNRAEY</sequence>
<feature type="domain" description="CMP/dCMP-type deaminase" evidence="6">
    <location>
        <begin position="37"/>
        <end position="150"/>
    </location>
</feature>
<dbReference type="AlphaFoldDB" id="A0A511AHV2"/>